<gene>
    <name evidence="2" type="ordered locus">HP15_3876</name>
</gene>
<name>E4PJT0_MARAH</name>
<protein>
    <submittedName>
        <fullName evidence="2">Uncharacterized protein</fullName>
    </submittedName>
</protein>
<dbReference type="Proteomes" id="UP000007077">
    <property type="component" value="Chromosome"/>
</dbReference>
<reference evidence="2 3" key="1">
    <citation type="journal article" date="2010" name="Stand. Genomic Sci.">
        <title>Complete genome sequence of Marinobacter adhaerens type strain (HP15), a diatom-interacting marine microorganism.</title>
        <authorList>
            <person name="Gardes A."/>
            <person name="Kaeppel E."/>
            <person name="Shehzad A."/>
            <person name="Seebah S."/>
            <person name="Teeling H."/>
            <person name="Yarza P."/>
            <person name="Glockner F.O."/>
            <person name="Grossart H.P."/>
            <person name="Ullrich M.S."/>
        </authorList>
    </citation>
    <scope>NUCLEOTIDE SEQUENCE [LARGE SCALE GENOMIC DNA]</scope>
    <source>
        <strain evidence="3">DSM 23420 / HP15</strain>
    </source>
</reference>
<proteinExistence type="predicted"/>
<dbReference type="EMBL" id="CP001978">
    <property type="protein sequence ID" value="ADP99640.1"/>
    <property type="molecule type" value="Genomic_DNA"/>
</dbReference>
<accession>E4PJT0</accession>
<evidence type="ECO:0000313" key="3">
    <source>
        <dbReference type="Proteomes" id="UP000007077"/>
    </source>
</evidence>
<reference evidence="3" key="2">
    <citation type="submission" date="2010-02" db="EMBL/GenBank/DDBJ databases">
        <title>Complete genome sequence of Marinobacter adhaerens type strain (HP15).</title>
        <authorList>
            <person name="Gaerdes A.A.M."/>
            <person name="Kaeppel E."/>
            <person name="Shezad A."/>
            <person name="Seebah S."/>
            <person name="Teeling H."/>
            <person name="Yarza P."/>
            <person name="Gloeckner F.O."/>
            <person name="Ullrich M.S."/>
        </authorList>
    </citation>
    <scope>NUCLEOTIDE SEQUENCE [LARGE SCALE GENOMIC DNA]</scope>
    <source>
        <strain evidence="3">DSM 23420 / HP15</strain>
    </source>
</reference>
<feature type="region of interest" description="Disordered" evidence="1">
    <location>
        <begin position="1"/>
        <end position="20"/>
    </location>
</feature>
<evidence type="ECO:0000256" key="1">
    <source>
        <dbReference type="SAM" id="MobiDB-lite"/>
    </source>
</evidence>
<dbReference type="KEGG" id="mad:HP15_3876"/>
<dbReference type="STRING" id="225937.HP15_3876"/>
<dbReference type="HOGENOM" id="CLU_3185559_0_0_6"/>
<organism evidence="2 3">
    <name type="scientific">Marinobacter adhaerens (strain DSM 23420 / HP15)</name>
    <dbReference type="NCBI Taxonomy" id="225937"/>
    <lineage>
        <taxon>Bacteria</taxon>
        <taxon>Pseudomonadati</taxon>
        <taxon>Pseudomonadota</taxon>
        <taxon>Gammaproteobacteria</taxon>
        <taxon>Pseudomonadales</taxon>
        <taxon>Marinobacteraceae</taxon>
        <taxon>Marinobacter</taxon>
    </lineage>
</organism>
<sequence>MTYDENVRPDLGPRLARPMKSMHTGVNSVPIHLRYYCHNTDNKDAL</sequence>
<evidence type="ECO:0000313" key="2">
    <source>
        <dbReference type="EMBL" id="ADP99640.1"/>
    </source>
</evidence>
<dbReference type="AlphaFoldDB" id="E4PJT0"/>